<reference evidence="2" key="1">
    <citation type="submission" date="2015-06" db="EMBL/GenBank/DDBJ databases">
        <title>Complete sequences of a multi-drug resistant plasmid carrying blaKPC from China.</title>
        <authorList>
            <person name="Tang H.-L."/>
            <person name="Wu H.-K."/>
            <person name="Yang L."/>
            <person name="Lin Y.-P."/>
            <person name="Chen D.-Q."/>
        </authorList>
    </citation>
    <scope>NUCLEOTIDE SEQUENCE</scope>
    <source>
        <strain evidence="2">LJ04</strain>
        <plasmid evidence="2">pCT-KPC</plasmid>
    </source>
</reference>
<gene>
    <name evidence="2" type="ORF">pCT-KPC_038</name>
</gene>
<keyword evidence="2" id="KW-0614">Plasmid</keyword>
<accession>A0A0U2YFU2</accession>
<dbReference type="InterPro" id="IPR031854">
    <property type="entry name" value="FidL-like"/>
</dbReference>
<dbReference type="EMBL" id="LN897474">
    <property type="protein sequence ID" value="CUS19679.1"/>
    <property type="molecule type" value="Genomic_DNA"/>
</dbReference>
<reference evidence="3" key="2">
    <citation type="journal article" date="2016" name="J. Antimicrob. Chemother.">
        <title>pHN7A8-related multiresistance plasmids (blaCTX-M-65, fosA3 and rmtB) emerging in clinical isolates of Klebsiella pneumoniae from Bolivia: intercontinental plasmid dissemination?</title>
        <authorList>
            <person name="Sennati S."/>
            <person name="Riccobono E."/>
            <person name="Di Pilato V."/>
            <person name="Villagran A.L."/>
            <person name="Pallecchi L."/>
            <person name="Bartoloni A."/>
            <person name="Rossolini G.M."/>
        </authorList>
    </citation>
    <scope>NUCLEOTIDE SEQUENCE [LARGE SCALE GENOMIC DNA]</scope>
    <source>
        <strain evidence="3">397Kp</strain>
        <plasmid evidence="3">p397Kp</plasmid>
    </source>
</reference>
<geneLocation type="plasmid" evidence="2">
    <name>pCT-KPC</name>
</geneLocation>
<dbReference type="EMBL" id="KT185451">
    <property type="protein sequence ID" value="ALS88581.1"/>
    <property type="molecule type" value="Genomic_DNA"/>
</dbReference>
<feature type="transmembrane region" description="Helical" evidence="1">
    <location>
        <begin position="28"/>
        <end position="48"/>
    </location>
</feature>
<evidence type="ECO:0000313" key="2">
    <source>
        <dbReference type="EMBL" id="ALS88581.1"/>
    </source>
</evidence>
<keyword evidence="1" id="KW-0472">Membrane</keyword>
<dbReference type="AlphaFoldDB" id="A0A0U2YFU2"/>
<sequence>MNKTKGCLIANFATVPLEAVMRLAPRPFFALCVLVFIAAAAFSAWRLLPADNAGVMSCSTKGIMRFENMDKENVNGNIHFNFGAQGKGSMVVEGYTDSAAGWLYLQRYVKFTYSSKRISATERHYRINQWESSASSIDESPNVIFDYFMREMSDSHDGLFLNAQKLNEKAILLSSINSPLWICTLKSGSKLN</sequence>
<organism evidence="2">
    <name type="scientific">Klebsiella pneumoniae</name>
    <dbReference type="NCBI Taxonomy" id="573"/>
    <lineage>
        <taxon>Bacteria</taxon>
        <taxon>Pseudomonadati</taxon>
        <taxon>Pseudomonadota</taxon>
        <taxon>Gammaproteobacteria</taxon>
        <taxon>Enterobacterales</taxon>
        <taxon>Enterobacteriaceae</taxon>
        <taxon>Klebsiella/Raoultella group</taxon>
        <taxon>Klebsiella</taxon>
        <taxon>Klebsiella pneumoniae complex</taxon>
    </lineage>
</organism>
<geneLocation type="plasmid" evidence="3">
    <name>p397Kp</name>
</geneLocation>
<dbReference type="Pfam" id="PF15941">
    <property type="entry name" value="FidL_like"/>
    <property type="match status" value="1"/>
</dbReference>
<evidence type="ECO:0000256" key="1">
    <source>
        <dbReference type="SAM" id="Phobius"/>
    </source>
</evidence>
<protein>
    <submittedName>
        <fullName evidence="3">Putative exported protein</fullName>
    </submittedName>
</protein>
<keyword evidence="1" id="KW-1133">Transmembrane helix</keyword>
<keyword evidence="1" id="KW-0812">Transmembrane</keyword>
<evidence type="ECO:0000313" key="3">
    <source>
        <dbReference type="EMBL" id="CUS19679.1"/>
    </source>
</evidence>
<name>A0A0U2YFU2_KLEPN</name>
<proteinExistence type="predicted"/>